<evidence type="ECO:0000313" key="2">
    <source>
        <dbReference type="Proteomes" id="UP000053237"/>
    </source>
</evidence>
<sequence>MAYRDSAQKSFPESQRLALRCTTLSAGSREIRVIWNKKIPLWIRLARANTFAAKATSTSICRPLHLHSYWLNTCRIDNWTTLLTRICIIEWRCLIAQSTALRKDISLISGDSPNPINKARVFSSSETGYRKTFTSVLTSLFSGAIENALFSRYSWRVKKISEQILYTNFAVT</sequence>
<dbReference type="Proteomes" id="UP000053237">
    <property type="component" value="Unassembled WGS sequence"/>
</dbReference>
<protein>
    <submittedName>
        <fullName evidence="1">Uncharacterized protein</fullName>
    </submittedName>
</protein>
<proteinExistence type="predicted"/>
<name>A0A024G8P7_9STRA</name>
<keyword evidence="2" id="KW-1185">Reference proteome</keyword>
<organism evidence="1 2">
    <name type="scientific">Albugo candida</name>
    <dbReference type="NCBI Taxonomy" id="65357"/>
    <lineage>
        <taxon>Eukaryota</taxon>
        <taxon>Sar</taxon>
        <taxon>Stramenopiles</taxon>
        <taxon>Oomycota</taxon>
        <taxon>Peronosporomycetes</taxon>
        <taxon>Albuginales</taxon>
        <taxon>Albuginaceae</taxon>
        <taxon>Albugo</taxon>
    </lineage>
</organism>
<evidence type="ECO:0000313" key="1">
    <source>
        <dbReference type="EMBL" id="CCI43039.1"/>
    </source>
</evidence>
<accession>A0A024G8P7</accession>
<dbReference type="AlphaFoldDB" id="A0A024G8P7"/>
<dbReference type="EMBL" id="CAIX01000043">
    <property type="protein sequence ID" value="CCI43039.1"/>
    <property type="molecule type" value="Genomic_DNA"/>
</dbReference>
<reference evidence="1 2" key="1">
    <citation type="submission" date="2012-05" db="EMBL/GenBank/DDBJ databases">
        <title>Recombination and specialization in a pathogen metapopulation.</title>
        <authorList>
            <person name="Gardiner A."/>
            <person name="Kemen E."/>
            <person name="Schultz-Larsen T."/>
            <person name="MacLean D."/>
            <person name="Van Oosterhout C."/>
            <person name="Jones J.D.G."/>
        </authorList>
    </citation>
    <scope>NUCLEOTIDE SEQUENCE [LARGE SCALE GENOMIC DNA]</scope>
    <source>
        <strain evidence="1 2">Ac Nc2</strain>
    </source>
</reference>
<dbReference type="InParanoid" id="A0A024G8P7"/>
<gene>
    <name evidence="1" type="ORF">BN9_038230</name>
</gene>
<comment type="caution">
    <text evidence="1">The sequence shown here is derived from an EMBL/GenBank/DDBJ whole genome shotgun (WGS) entry which is preliminary data.</text>
</comment>